<dbReference type="InterPro" id="IPR019801">
    <property type="entry name" value="Glyco_hydro_35_CS"/>
</dbReference>
<accession>A0A5C5ZH36</accession>
<dbReference type="InterPro" id="IPR001944">
    <property type="entry name" value="Glycoside_Hdrlase_35"/>
</dbReference>
<dbReference type="OrthoDB" id="9813184at2"/>
<keyword evidence="3 4" id="KW-0326">Glycosidase</keyword>
<dbReference type="EMBL" id="SJPQ01000006">
    <property type="protein sequence ID" value="TWT86181.1"/>
    <property type="molecule type" value="Genomic_DNA"/>
</dbReference>
<dbReference type="PROSITE" id="PS01182">
    <property type="entry name" value="GLYCOSYL_HYDROL_F35"/>
    <property type="match status" value="1"/>
</dbReference>
<proteinExistence type="inferred from homology"/>
<keyword evidence="6" id="KW-0732">Signal</keyword>
<comment type="similarity">
    <text evidence="1 5">Belongs to the glycosyl hydrolase 35 family.</text>
</comment>
<evidence type="ECO:0000256" key="2">
    <source>
        <dbReference type="ARBA" id="ARBA00022801"/>
    </source>
</evidence>
<dbReference type="GO" id="GO:0004565">
    <property type="term" value="F:beta-galactosidase activity"/>
    <property type="evidence" value="ECO:0007669"/>
    <property type="project" value="UniProtKB-EC"/>
</dbReference>
<dbReference type="Pfam" id="PF01301">
    <property type="entry name" value="Glyco_hydro_35"/>
    <property type="match status" value="1"/>
</dbReference>
<name>A0A5C5ZH36_9BACT</name>
<dbReference type="PANTHER" id="PTHR23421">
    <property type="entry name" value="BETA-GALACTOSIDASE RELATED"/>
    <property type="match status" value="1"/>
</dbReference>
<dbReference type="PRINTS" id="PR00742">
    <property type="entry name" value="GLHYDRLASE35"/>
</dbReference>
<dbReference type="GO" id="GO:0005975">
    <property type="term" value="P:carbohydrate metabolic process"/>
    <property type="evidence" value="ECO:0007669"/>
    <property type="project" value="InterPro"/>
</dbReference>
<feature type="domain" description="Glycoside hydrolase 35 catalytic" evidence="7">
    <location>
        <begin position="64"/>
        <end position="409"/>
    </location>
</feature>
<dbReference type="Proteomes" id="UP000315440">
    <property type="component" value="Unassembled WGS sequence"/>
</dbReference>
<organism evidence="8 9">
    <name type="scientific">Pseudobythopirellula maris</name>
    <dbReference type="NCBI Taxonomy" id="2527991"/>
    <lineage>
        <taxon>Bacteria</taxon>
        <taxon>Pseudomonadati</taxon>
        <taxon>Planctomycetota</taxon>
        <taxon>Planctomycetia</taxon>
        <taxon>Pirellulales</taxon>
        <taxon>Lacipirellulaceae</taxon>
        <taxon>Pseudobythopirellula</taxon>
    </lineage>
</organism>
<gene>
    <name evidence="8" type="primary">bga</name>
    <name evidence="8" type="ORF">Mal64_39210</name>
</gene>
<evidence type="ECO:0000313" key="8">
    <source>
        <dbReference type="EMBL" id="TWT86181.1"/>
    </source>
</evidence>
<evidence type="ECO:0000313" key="9">
    <source>
        <dbReference type="Proteomes" id="UP000315440"/>
    </source>
</evidence>
<feature type="signal peptide" evidence="6">
    <location>
        <begin position="1"/>
        <end position="24"/>
    </location>
</feature>
<reference evidence="8 9" key="1">
    <citation type="submission" date="2019-02" db="EMBL/GenBank/DDBJ databases">
        <title>Deep-cultivation of Planctomycetes and their phenomic and genomic characterization uncovers novel biology.</title>
        <authorList>
            <person name="Wiegand S."/>
            <person name="Jogler M."/>
            <person name="Boedeker C."/>
            <person name="Pinto D."/>
            <person name="Vollmers J."/>
            <person name="Rivas-Marin E."/>
            <person name="Kohn T."/>
            <person name="Peeters S.H."/>
            <person name="Heuer A."/>
            <person name="Rast P."/>
            <person name="Oberbeckmann S."/>
            <person name="Bunk B."/>
            <person name="Jeske O."/>
            <person name="Meyerdierks A."/>
            <person name="Storesund J.E."/>
            <person name="Kallscheuer N."/>
            <person name="Luecker S."/>
            <person name="Lage O.M."/>
            <person name="Pohl T."/>
            <person name="Merkel B.J."/>
            <person name="Hornburger P."/>
            <person name="Mueller R.-W."/>
            <person name="Bruemmer F."/>
            <person name="Labrenz M."/>
            <person name="Spormann A.M."/>
            <person name="Op Den Camp H."/>
            <person name="Overmann J."/>
            <person name="Amann R."/>
            <person name="Jetten M.S.M."/>
            <person name="Mascher T."/>
            <person name="Medema M.H."/>
            <person name="Devos D.P."/>
            <person name="Kaster A.-K."/>
            <person name="Ovreas L."/>
            <person name="Rohde M."/>
            <person name="Galperin M.Y."/>
            <person name="Jogler C."/>
        </authorList>
    </citation>
    <scope>NUCLEOTIDE SEQUENCE [LARGE SCALE GENOMIC DNA]</scope>
    <source>
        <strain evidence="8 9">Mal64</strain>
    </source>
</reference>
<evidence type="ECO:0000256" key="5">
    <source>
        <dbReference type="RuleBase" id="RU003679"/>
    </source>
</evidence>
<dbReference type="EC" id="3.2.1.23" evidence="4"/>
<evidence type="ECO:0000256" key="6">
    <source>
        <dbReference type="SAM" id="SignalP"/>
    </source>
</evidence>
<protein>
    <recommendedName>
        <fullName evidence="4">Beta-galactosidase</fullName>
        <ecNumber evidence="4">3.2.1.23</ecNumber>
    </recommendedName>
</protein>
<comment type="catalytic activity">
    <reaction evidence="4">
        <text>Hydrolysis of terminal non-reducing beta-D-galactose residues in beta-D-galactosides.</text>
        <dbReference type="EC" id="3.2.1.23"/>
    </reaction>
</comment>
<feature type="chain" id="PRO_5022990199" description="Beta-galactosidase" evidence="6">
    <location>
        <begin position="25"/>
        <end position="824"/>
    </location>
</feature>
<evidence type="ECO:0000256" key="1">
    <source>
        <dbReference type="ARBA" id="ARBA00009809"/>
    </source>
</evidence>
<dbReference type="InterPro" id="IPR031330">
    <property type="entry name" value="Gly_Hdrlase_35_cat"/>
</dbReference>
<keyword evidence="9" id="KW-1185">Reference proteome</keyword>
<dbReference type="AlphaFoldDB" id="A0A5C5ZH36"/>
<evidence type="ECO:0000256" key="3">
    <source>
        <dbReference type="ARBA" id="ARBA00023295"/>
    </source>
</evidence>
<comment type="caution">
    <text evidence="8">The sequence shown here is derived from an EMBL/GenBank/DDBJ whole genome shotgun (WGS) entry which is preliminary data.</text>
</comment>
<dbReference type="Gene3D" id="3.20.20.80">
    <property type="entry name" value="Glycosidases"/>
    <property type="match status" value="1"/>
</dbReference>
<evidence type="ECO:0000259" key="7">
    <source>
        <dbReference type="Pfam" id="PF01301"/>
    </source>
</evidence>
<dbReference type="SUPFAM" id="SSF51445">
    <property type="entry name" value="(Trans)glycosidases"/>
    <property type="match status" value="1"/>
</dbReference>
<dbReference type="InterPro" id="IPR017853">
    <property type="entry name" value="GH"/>
</dbReference>
<evidence type="ECO:0000256" key="4">
    <source>
        <dbReference type="RuleBase" id="RU000675"/>
    </source>
</evidence>
<keyword evidence="2 4" id="KW-0378">Hydrolase</keyword>
<sequence precursor="true">MRRFCSPCLSLCCLIGFFGSETRAADRLVATVHEPAPPAAPAETFAMGAAVSPAGDKLTVDSQSLLMNGRRWMPAMGEFHFSRCPEGEWREELLKMRAGGVRIAATYVFWIHHQEAEGLFDWTGRRDLRRFAQLCQEAGLKLVVRIGPWCHGEVRGGGLPDWLLAKDFPSRRDDPRYLQYVRDFYGEIGEQLAGLMWKDGGPVVGVQLENEYRGRAEHLLTLKRLAREAGLDAPLYTRTGWPTLATPMPPGEILPLYGAYAEGFWDRSTRPMPGRYWMAFRFSPLRTDAAIATDLLGEREARDPQGVELYPFLTCELGGGMTPSYHRRVRIDPADVETLALVKLGSGGVLPGYYMYHGGENPRGELTTLQESQANGEWNDLPQVNYDFQAPIGQYGQLRPHYHALRRMHLWLDDWGEALAAMPPTLPAERPVGREDHGTLRWAVRSDGHAGFVFINNHERLADLGPKRGVRFEVELPEGDAVTLPRDPVDIAAGTRIVWPFGLPLCDGLRLEHATAQWVTSAEGQGGRTVFFAATPGVDAEFVLSGVGIEVESKGRVRQEGDQRVVDSLTPGRDVALTVRTPAGETVRIVLLSEADSLALWKLEWLGRERVLLTEAGLVVDGGALRLTSSDSAELAVGVWPADDLAPKGLPRAAADGVFARFDLDAEPAPPLDLVVEQVRQAGPPREIPLGNSPKPVAAAPAAEDFAAAARWTVRLPETLDPASDPLVRIHYVADVARVSFGDELVCDDFYHGRPLEIGLRRWGHGAAAGDLSIELLPLQRGAPIYLPADAWPAFDEGKPFARIDRVELVRRRVAELKPSNDRD</sequence>